<dbReference type="Proteomes" id="UP000828390">
    <property type="component" value="Unassembled WGS sequence"/>
</dbReference>
<accession>A0A9D4GKF4</accession>
<dbReference type="AlphaFoldDB" id="A0A9D4GKF4"/>
<evidence type="ECO:0000313" key="3">
    <source>
        <dbReference type="Proteomes" id="UP000828390"/>
    </source>
</evidence>
<reference evidence="2" key="2">
    <citation type="submission" date="2020-11" db="EMBL/GenBank/DDBJ databases">
        <authorList>
            <person name="McCartney M.A."/>
            <person name="Auch B."/>
            <person name="Kono T."/>
            <person name="Mallez S."/>
            <person name="Becker A."/>
            <person name="Gohl D.M."/>
            <person name="Silverstein K.A.T."/>
            <person name="Koren S."/>
            <person name="Bechman K.B."/>
            <person name="Herman A."/>
            <person name="Abrahante J.E."/>
            <person name="Garbe J."/>
        </authorList>
    </citation>
    <scope>NUCLEOTIDE SEQUENCE</scope>
    <source>
        <strain evidence="2">Duluth1</strain>
        <tissue evidence="2">Whole animal</tissue>
    </source>
</reference>
<feature type="region of interest" description="Disordered" evidence="1">
    <location>
        <begin position="52"/>
        <end position="102"/>
    </location>
</feature>
<gene>
    <name evidence="2" type="ORF">DPMN_118256</name>
</gene>
<sequence>MALINPDDDPETHNEKCIKGRIDNAKIISSSRYNYKRRKDRQVLNNNYGKFHGSGSFSMKSAKALPRYNSGHKSARRTEGRTEKRTDGRATPKQYPSAYGGG</sequence>
<evidence type="ECO:0000313" key="2">
    <source>
        <dbReference type="EMBL" id="KAH3816735.1"/>
    </source>
</evidence>
<proteinExistence type="predicted"/>
<evidence type="ECO:0000256" key="1">
    <source>
        <dbReference type="SAM" id="MobiDB-lite"/>
    </source>
</evidence>
<dbReference type="EMBL" id="JAIWYP010000005">
    <property type="protein sequence ID" value="KAH3816735.1"/>
    <property type="molecule type" value="Genomic_DNA"/>
</dbReference>
<protein>
    <submittedName>
        <fullName evidence="2">Uncharacterized protein</fullName>
    </submittedName>
</protein>
<name>A0A9D4GKF4_DREPO</name>
<keyword evidence="3" id="KW-1185">Reference proteome</keyword>
<comment type="caution">
    <text evidence="2">The sequence shown here is derived from an EMBL/GenBank/DDBJ whole genome shotgun (WGS) entry which is preliminary data.</text>
</comment>
<feature type="compositionally biased region" description="Basic and acidic residues" evidence="1">
    <location>
        <begin position="76"/>
        <end position="90"/>
    </location>
</feature>
<reference evidence="2" key="1">
    <citation type="journal article" date="2019" name="bioRxiv">
        <title>The Genome of the Zebra Mussel, Dreissena polymorpha: A Resource for Invasive Species Research.</title>
        <authorList>
            <person name="McCartney M.A."/>
            <person name="Auch B."/>
            <person name="Kono T."/>
            <person name="Mallez S."/>
            <person name="Zhang Y."/>
            <person name="Obille A."/>
            <person name="Becker A."/>
            <person name="Abrahante J.E."/>
            <person name="Garbe J."/>
            <person name="Badalamenti J.P."/>
            <person name="Herman A."/>
            <person name="Mangelson H."/>
            <person name="Liachko I."/>
            <person name="Sullivan S."/>
            <person name="Sone E.D."/>
            <person name="Koren S."/>
            <person name="Silverstein K.A.T."/>
            <person name="Beckman K.B."/>
            <person name="Gohl D.M."/>
        </authorList>
    </citation>
    <scope>NUCLEOTIDE SEQUENCE</scope>
    <source>
        <strain evidence="2">Duluth1</strain>
        <tissue evidence="2">Whole animal</tissue>
    </source>
</reference>
<organism evidence="2 3">
    <name type="scientific">Dreissena polymorpha</name>
    <name type="common">Zebra mussel</name>
    <name type="synonym">Mytilus polymorpha</name>
    <dbReference type="NCBI Taxonomy" id="45954"/>
    <lineage>
        <taxon>Eukaryota</taxon>
        <taxon>Metazoa</taxon>
        <taxon>Spiralia</taxon>
        <taxon>Lophotrochozoa</taxon>
        <taxon>Mollusca</taxon>
        <taxon>Bivalvia</taxon>
        <taxon>Autobranchia</taxon>
        <taxon>Heteroconchia</taxon>
        <taxon>Euheterodonta</taxon>
        <taxon>Imparidentia</taxon>
        <taxon>Neoheterodontei</taxon>
        <taxon>Myida</taxon>
        <taxon>Dreissenoidea</taxon>
        <taxon>Dreissenidae</taxon>
        <taxon>Dreissena</taxon>
    </lineage>
</organism>